<evidence type="ECO:0000256" key="6">
    <source>
        <dbReference type="PIRSR" id="PIRSR600223-1"/>
    </source>
</evidence>
<dbReference type="InterPro" id="IPR036286">
    <property type="entry name" value="LexA/Signal_pep-like_sf"/>
</dbReference>
<feature type="domain" description="Peptidase S26" evidence="8">
    <location>
        <begin position="10"/>
        <end position="160"/>
    </location>
</feature>
<evidence type="ECO:0000313" key="9">
    <source>
        <dbReference type="EMBL" id="GCE19353.1"/>
    </source>
</evidence>
<dbReference type="EC" id="3.4.21.89" evidence="4 7"/>
<dbReference type="PANTHER" id="PTHR43390:SF1">
    <property type="entry name" value="CHLOROPLAST PROCESSING PEPTIDASE"/>
    <property type="match status" value="1"/>
</dbReference>
<evidence type="ECO:0000256" key="7">
    <source>
        <dbReference type="RuleBase" id="RU362042"/>
    </source>
</evidence>
<sequence length="182" mass="20862">MKRSQLIREIVEILALTLLIFLVVRFVVQSYRVDGPSMEPGLVNNEFVMVNKVSYLFHEPARGDVIVFHWPRDTTKDFIKRIIGLPGDTITTDREHVTVNGKVLNEPYISAPDNPEGRTWKVPPGQYFVMGDNRPVSDDSRSWGFVPKDYIVGKASVVFWPLSNLHFINTYPDVFKDIPTQK</sequence>
<evidence type="ECO:0000256" key="3">
    <source>
        <dbReference type="ARBA" id="ARBA00009370"/>
    </source>
</evidence>
<protein>
    <recommendedName>
        <fullName evidence="4 7">Signal peptidase I</fullName>
        <ecNumber evidence="4 7">3.4.21.89</ecNumber>
    </recommendedName>
</protein>
<comment type="similarity">
    <text evidence="3 7">Belongs to the peptidase S26 family.</text>
</comment>
<feature type="active site" evidence="6">
    <location>
        <position position="80"/>
    </location>
</feature>
<dbReference type="Gene3D" id="2.10.109.10">
    <property type="entry name" value="Umud Fragment, subunit A"/>
    <property type="match status" value="1"/>
</dbReference>
<name>A0A402AJU6_9CHLR</name>
<keyword evidence="7" id="KW-0645">Protease</keyword>
<proteinExistence type="inferred from homology"/>
<dbReference type="NCBIfam" id="TIGR02227">
    <property type="entry name" value="sigpep_I_bact"/>
    <property type="match status" value="1"/>
</dbReference>
<dbReference type="GO" id="GO:0004252">
    <property type="term" value="F:serine-type endopeptidase activity"/>
    <property type="evidence" value="ECO:0007669"/>
    <property type="project" value="InterPro"/>
</dbReference>
<dbReference type="PRINTS" id="PR00727">
    <property type="entry name" value="LEADERPTASE"/>
</dbReference>
<evidence type="ECO:0000256" key="2">
    <source>
        <dbReference type="ARBA" id="ARBA00004401"/>
    </source>
</evidence>
<comment type="caution">
    <text evidence="9">The sequence shown here is derived from an EMBL/GenBank/DDBJ whole genome shotgun (WGS) entry which is preliminary data.</text>
</comment>
<organism evidence="9 10">
    <name type="scientific">Dictyobacter kobayashii</name>
    <dbReference type="NCBI Taxonomy" id="2014872"/>
    <lineage>
        <taxon>Bacteria</taxon>
        <taxon>Bacillati</taxon>
        <taxon>Chloroflexota</taxon>
        <taxon>Ktedonobacteria</taxon>
        <taxon>Ktedonobacterales</taxon>
        <taxon>Dictyobacteraceae</taxon>
        <taxon>Dictyobacter</taxon>
    </lineage>
</organism>
<keyword evidence="5 7" id="KW-0378">Hydrolase</keyword>
<dbReference type="RefSeq" id="WP_126551239.1">
    <property type="nucleotide sequence ID" value="NZ_BIFS01000001.1"/>
</dbReference>
<gene>
    <name evidence="9" type="ORF">KDK_31530</name>
</gene>
<dbReference type="AlphaFoldDB" id="A0A402AJU6"/>
<dbReference type="InterPro" id="IPR019758">
    <property type="entry name" value="Pept_S26A_signal_pept_1_CS"/>
</dbReference>
<dbReference type="PROSITE" id="PS00761">
    <property type="entry name" value="SPASE_I_3"/>
    <property type="match status" value="1"/>
</dbReference>
<dbReference type="GO" id="GO:0009003">
    <property type="term" value="F:signal peptidase activity"/>
    <property type="evidence" value="ECO:0007669"/>
    <property type="project" value="UniProtKB-EC"/>
</dbReference>
<evidence type="ECO:0000313" key="10">
    <source>
        <dbReference type="Proteomes" id="UP000287188"/>
    </source>
</evidence>
<keyword evidence="10" id="KW-1185">Reference proteome</keyword>
<comment type="catalytic activity">
    <reaction evidence="1 7">
        <text>Cleavage of hydrophobic, N-terminal signal or leader sequences from secreted and periplasmic proteins.</text>
        <dbReference type="EC" id="3.4.21.89"/>
    </reaction>
</comment>
<dbReference type="PANTHER" id="PTHR43390">
    <property type="entry name" value="SIGNAL PEPTIDASE I"/>
    <property type="match status" value="1"/>
</dbReference>
<dbReference type="CDD" id="cd06530">
    <property type="entry name" value="S26_SPase_I"/>
    <property type="match status" value="1"/>
</dbReference>
<accession>A0A402AJU6</accession>
<dbReference type="GO" id="GO:0005886">
    <property type="term" value="C:plasma membrane"/>
    <property type="evidence" value="ECO:0007669"/>
    <property type="project" value="UniProtKB-SubCell"/>
</dbReference>
<dbReference type="Pfam" id="PF10502">
    <property type="entry name" value="Peptidase_S26"/>
    <property type="match status" value="1"/>
</dbReference>
<evidence type="ECO:0000256" key="1">
    <source>
        <dbReference type="ARBA" id="ARBA00000677"/>
    </source>
</evidence>
<evidence type="ECO:0000256" key="5">
    <source>
        <dbReference type="ARBA" id="ARBA00022801"/>
    </source>
</evidence>
<dbReference type="OrthoDB" id="9802919at2"/>
<feature type="active site" evidence="6">
    <location>
        <position position="37"/>
    </location>
</feature>
<dbReference type="EMBL" id="BIFS01000001">
    <property type="protein sequence ID" value="GCE19353.1"/>
    <property type="molecule type" value="Genomic_DNA"/>
</dbReference>
<dbReference type="GO" id="GO:0006465">
    <property type="term" value="P:signal peptide processing"/>
    <property type="evidence" value="ECO:0007669"/>
    <property type="project" value="InterPro"/>
</dbReference>
<dbReference type="SUPFAM" id="SSF51306">
    <property type="entry name" value="LexA/Signal peptidase"/>
    <property type="match status" value="1"/>
</dbReference>
<comment type="subcellular location">
    <subcellularLocation>
        <location evidence="2">Cell membrane</location>
        <topology evidence="2">Single-pass type II membrane protein</topology>
    </subcellularLocation>
    <subcellularLocation>
        <location evidence="7">Membrane</location>
        <topology evidence="7">Single-pass type II membrane protein</topology>
    </subcellularLocation>
</comment>
<dbReference type="InterPro" id="IPR019533">
    <property type="entry name" value="Peptidase_S26"/>
</dbReference>
<dbReference type="InterPro" id="IPR000223">
    <property type="entry name" value="Pept_S26A_signal_pept_1"/>
</dbReference>
<dbReference type="Proteomes" id="UP000287188">
    <property type="component" value="Unassembled WGS sequence"/>
</dbReference>
<evidence type="ECO:0000256" key="4">
    <source>
        <dbReference type="ARBA" id="ARBA00013208"/>
    </source>
</evidence>
<reference evidence="10" key="1">
    <citation type="submission" date="2018-12" db="EMBL/GenBank/DDBJ databases">
        <title>Tengunoibacter tsumagoiensis gen. nov., sp. nov., Dictyobacter kobayashii sp. nov., D. alpinus sp. nov., and D. joshuensis sp. nov. and description of Dictyobacteraceae fam. nov. within the order Ktedonobacterales isolated from Tengu-no-mugimeshi.</title>
        <authorList>
            <person name="Wang C.M."/>
            <person name="Zheng Y."/>
            <person name="Sakai Y."/>
            <person name="Toyoda A."/>
            <person name="Minakuchi Y."/>
            <person name="Abe K."/>
            <person name="Yokota A."/>
            <person name="Yabe S."/>
        </authorList>
    </citation>
    <scope>NUCLEOTIDE SEQUENCE [LARGE SCALE GENOMIC DNA]</scope>
    <source>
        <strain evidence="10">Uno11</strain>
    </source>
</reference>
<evidence type="ECO:0000259" key="8">
    <source>
        <dbReference type="Pfam" id="PF10502"/>
    </source>
</evidence>